<dbReference type="EMBL" id="PHFL01000015">
    <property type="protein sequence ID" value="RFM24873.1"/>
    <property type="molecule type" value="Genomic_DNA"/>
</dbReference>
<dbReference type="Proteomes" id="UP000266389">
    <property type="component" value="Unassembled WGS sequence"/>
</dbReference>
<sequence length="314" mass="36042">MLSFQVNPRLNRDALSQYRAFLVAHQKETVSKEALAAICQMIERETRKQTQYAQAPLSDPNSKAAREMYQVAQILTGSFLGGVMLAQNIAKELDKTDDETLAYIASMLDWGFWLPLDQKVVVQILEDDLQMLMRVGDSESSWLSQLDKAFHYYKDATTYNDFFQKSLQILLNLVSASKHDYGNYALMQRIGMLYLYHPDFLDASKDVRTGRVLESTYGRFYNAVFSPDARKLALASSDRSVKIMSAPEVPLPQFIAFEHKLRCELESLHKNDIVYQPDSQAGERRRGERRKPSYWLGGLDLREGKDRRQSSTKL</sequence>
<evidence type="ECO:0000313" key="2">
    <source>
        <dbReference type="Proteomes" id="UP000266389"/>
    </source>
</evidence>
<gene>
    <name evidence="1" type="ORF">D0433_03490</name>
</gene>
<accession>A0A395M249</accession>
<dbReference type="AlphaFoldDB" id="A0A395M249"/>
<comment type="caution">
    <text evidence="1">The sequence shown here is derived from an EMBL/GenBank/DDBJ whole genome shotgun (WGS) entry which is preliminary data.</text>
</comment>
<organism evidence="1 2">
    <name type="scientific">Candidatus Thermochlorobacter aerophilus</name>
    <dbReference type="NCBI Taxonomy" id="1868324"/>
    <lineage>
        <taxon>Bacteria</taxon>
        <taxon>Pseudomonadati</taxon>
        <taxon>Chlorobiota</taxon>
        <taxon>Chlorobiia</taxon>
        <taxon>Chlorobiales</taxon>
        <taxon>Candidatus Thermochlorobacteriaceae</taxon>
        <taxon>Candidatus Thermochlorobacter</taxon>
    </lineage>
</organism>
<name>A0A395M249_9BACT</name>
<evidence type="ECO:0000313" key="1">
    <source>
        <dbReference type="EMBL" id="RFM24873.1"/>
    </source>
</evidence>
<reference evidence="1 2" key="1">
    <citation type="journal article" date="2011" name="ISME J.">
        <title>Community ecology of hot spring cyanobacterial mats: predominant populations and their functional potential.</title>
        <authorList>
            <person name="Klatt C.G."/>
            <person name="Wood J.M."/>
            <person name="Rusch D.B."/>
            <person name="Bateson M.M."/>
            <person name="Hamamura N."/>
            <person name="Heidelberg J.F."/>
            <person name="Grossman A.R."/>
            <person name="Bhaya D."/>
            <person name="Cohan F.M."/>
            <person name="Kuhl M."/>
            <person name="Bryant D.A."/>
            <person name="Ward D.M."/>
        </authorList>
    </citation>
    <scope>NUCLEOTIDE SEQUENCE [LARGE SCALE GENOMIC DNA]</scope>
    <source>
        <strain evidence="1">OS</strain>
    </source>
</reference>
<protein>
    <submittedName>
        <fullName evidence="1">Uncharacterized protein</fullName>
    </submittedName>
</protein>
<proteinExistence type="predicted"/>